<dbReference type="InterPro" id="IPR036526">
    <property type="entry name" value="C-N_Hydrolase_sf"/>
</dbReference>
<gene>
    <name evidence="3" type="ORF">METZ01_LOCUS356007</name>
</gene>
<dbReference type="PANTHER" id="PTHR43674:SF2">
    <property type="entry name" value="BETA-UREIDOPROPIONASE"/>
    <property type="match status" value="1"/>
</dbReference>
<proteinExistence type="predicted"/>
<organism evidence="3">
    <name type="scientific">marine metagenome</name>
    <dbReference type="NCBI Taxonomy" id="408172"/>
    <lineage>
        <taxon>unclassified sequences</taxon>
        <taxon>metagenomes</taxon>
        <taxon>ecological metagenomes</taxon>
    </lineage>
</organism>
<feature type="domain" description="CN hydrolase" evidence="2">
    <location>
        <begin position="1"/>
        <end position="210"/>
    </location>
</feature>
<protein>
    <recommendedName>
        <fullName evidence="2">CN hydrolase domain-containing protein</fullName>
    </recommendedName>
</protein>
<sequence>RWFDLAEPLDGPNMQVFREIARELGSHILFSFYERGAVKGEFFNSVAVIDGVGNLVPGVLPDGRQVRCYRKNHIPDQYSYTPGLNERYYFKGGPGLPVFETPYGRIGCLICYERSFPEAWRVLALHGAEIIFLPTAAWGPYRADSWDFELRAAAMQNGVFVVAPNKGGIEETEGDRPFFGNSVVFNPMGELIEKGPSREGPATFFVTLDLNEVYQHGKRYTFFRDRRPELYGSLGDVYKHLY</sequence>
<dbReference type="GO" id="GO:0016811">
    <property type="term" value="F:hydrolase activity, acting on carbon-nitrogen (but not peptide) bonds, in linear amides"/>
    <property type="evidence" value="ECO:0007669"/>
    <property type="project" value="UniProtKB-ARBA"/>
</dbReference>
<dbReference type="SUPFAM" id="SSF56317">
    <property type="entry name" value="Carbon-nitrogen hydrolase"/>
    <property type="match status" value="1"/>
</dbReference>
<dbReference type="Pfam" id="PF00795">
    <property type="entry name" value="CN_hydrolase"/>
    <property type="match status" value="1"/>
</dbReference>
<dbReference type="PROSITE" id="PS50263">
    <property type="entry name" value="CN_HYDROLASE"/>
    <property type="match status" value="1"/>
</dbReference>
<keyword evidence="1" id="KW-0378">Hydrolase</keyword>
<reference evidence="3" key="1">
    <citation type="submission" date="2018-05" db="EMBL/GenBank/DDBJ databases">
        <authorList>
            <person name="Lanie J.A."/>
            <person name="Ng W.-L."/>
            <person name="Kazmierczak K.M."/>
            <person name="Andrzejewski T.M."/>
            <person name="Davidsen T.M."/>
            <person name="Wayne K.J."/>
            <person name="Tettelin H."/>
            <person name="Glass J.I."/>
            <person name="Rusch D."/>
            <person name="Podicherti R."/>
            <person name="Tsui H.-C.T."/>
            <person name="Winkler M.E."/>
        </authorList>
    </citation>
    <scope>NUCLEOTIDE SEQUENCE</scope>
</reference>
<dbReference type="EMBL" id="UINC01125373">
    <property type="protein sequence ID" value="SVD03153.1"/>
    <property type="molecule type" value="Genomic_DNA"/>
</dbReference>
<dbReference type="AlphaFoldDB" id="A0A382RZU6"/>
<dbReference type="Gene3D" id="3.60.110.10">
    <property type="entry name" value="Carbon-nitrogen hydrolase"/>
    <property type="match status" value="1"/>
</dbReference>
<dbReference type="PANTHER" id="PTHR43674">
    <property type="entry name" value="NITRILASE C965.09-RELATED"/>
    <property type="match status" value="1"/>
</dbReference>
<dbReference type="InterPro" id="IPR050345">
    <property type="entry name" value="Aliph_Amidase/BUP"/>
</dbReference>
<accession>A0A382RZU6</accession>
<dbReference type="InterPro" id="IPR003010">
    <property type="entry name" value="C-N_Hydrolase"/>
</dbReference>
<evidence type="ECO:0000313" key="3">
    <source>
        <dbReference type="EMBL" id="SVD03153.1"/>
    </source>
</evidence>
<name>A0A382RZU6_9ZZZZ</name>
<evidence type="ECO:0000259" key="2">
    <source>
        <dbReference type="PROSITE" id="PS50263"/>
    </source>
</evidence>
<evidence type="ECO:0000256" key="1">
    <source>
        <dbReference type="ARBA" id="ARBA00022801"/>
    </source>
</evidence>
<feature type="non-terminal residue" evidence="3">
    <location>
        <position position="1"/>
    </location>
</feature>